<dbReference type="PANTHER" id="PTHR10656">
    <property type="entry name" value="CELL FATE DETERMINING PROTEIN MAB21-RELATED"/>
    <property type="match status" value="1"/>
</dbReference>
<evidence type="ECO:0000256" key="1">
    <source>
        <dbReference type="SAM" id="MobiDB-lite"/>
    </source>
</evidence>
<proteinExistence type="predicted"/>
<evidence type="ECO:0008006" key="3">
    <source>
        <dbReference type="Google" id="ProtNLM"/>
    </source>
</evidence>
<gene>
    <name evidence="2" type="ORF">PYX00_005372</name>
</gene>
<reference evidence="2" key="1">
    <citation type="journal article" date="2024" name="Gigascience">
        <title>Chromosome-level genome of the poultry shaft louse Menopon gallinae provides insight into the host-switching and adaptive evolution of parasitic lice.</title>
        <authorList>
            <person name="Xu Y."/>
            <person name="Ma L."/>
            <person name="Liu S."/>
            <person name="Liang Y."/>
            <person name="Liu Q."/>
            <person name="He Z."/>
            <person name="Tian L."/>
            <person name="Duan Y."/>
            <person name="Cai W."/>
            <person name="Li H."/>
            <person name="Song F."/>
        </authorList>
    </citation>
    <scope>NUCLEOTIDE SEQUENCE</scope>
    <source>
        <strain evidence="2">Cailab_2023a</strain>
    </source>
</reference>
<dbReference type="Gene3D" id="1.10.1410.40">
    <property type="match status" value="1"/>
</dbReference>
<dbReference type="PANTHER" id="PTHR10656:SF69">
    <property type="entry name" value="MAB-21-LIKE HHH_H2TH-LIKE DOMAIN-CONTAINING PROTEIN"/>
    <property type="match status" value="1"/>
</dbReference>
<dbReference type="InterPro" id="IPR024810">
    <property type="entry name" value="MAB21L/cGLR"/>
</dbReference>
<dbReference type="AlphaFoldDB" id="A0AAW2HSB8"/>
<feature type="region of interest" description="Disordered" evidence="1">
    <location>
        <begin position="546"/>
        <end position="567"/>
    </location>
</feature>
<protein>
    <recommendedName>
        <fullName evidence="3">Mab-21-like HhH/H2TH-like domain-containing protein</fullName>
    </recommendedName>
</protein>
<dbReference type="EMBL" id="JARGDH010000003">
    <property type="protein sequence ID" value="KAL0272381.1"/>
    <property type="molecule type" value="Genomic_DNA"/>
</dbReference>
<dbReference type="SMART" id="SM01265">
    <property type="entry name" value="Mab-21"/>
    <property type="match status" value="1"/>
</dbReference>
<sequence>MDESSESERLFSGDQIYESSIFIEEDAKDKEEISNLRRSFMEDFDMFLLNNILMSVQFFENYDRDILEVRKTCLEEQFIGSDHFRAFEADSLHELVAKNVTFKKNAGSTKVVEILHPLRTYVCYNNVEVSWSSNIQMSPKKNIYKLTAQKCEDDKKETAGYVNLIEQELSEEWFETPSSRQYIQHPDNNILTSNDGADKIKMVQADKFIAKNDNFYYLEPGKRSKPYPLHTYRTEERITTPSFIPKSCFKECHKQNLMNQNRRVGFIQMKLPTQNIRKMLISAAFKRHFSEVFISELWKSMGYAKVKLDDATFHLDHIVLRKGHSVHHIIPVLEMEWARSEREFSYQDIKPLTVVWPPASVEETITKIGHYLVPTGYYEASEEDNDYTLEWKIEIPKAEKYLAMHMLHTHVRCYLFALILHKSFIQTDLSSIHFGPSHILNLLFSVVRKTCRRWPEYSQGETLMNFLKALQYTLKKKALKSFFFPQRNLYANSPLKTIHKAQTIISRIIQNPIPYVLKALLNLQYKEEFYPALDYLELYDILTKKPSPPSSQREKARKQRGKKKKEEPIPVEKKIVIEEEKLLTPANTPPVRIETLKMFINHFIEIASQSRQYQWYEYSMLYLVHAKRLTDILREEILPWGIIQDFTERIKHGMKLSKSNISINYTPTKNLTGK</sequence>
<accession>A0AAW2HSB8</accession>
<organism evidence="2">
    <name type="scientific">Menopon gallinae</name>
    <name type="common">poultry shaft louse</name>
    <dbReference type="NCBI Taxonomy" id="328185"/>
    <lineage>
        <taxon>Eukaryota</taxon>
        <taxon>Metazoa</taxon>
        <taxon>Ecdysozoa</taxon>
        <taxon>Arthropoda</taxon>
        <taxon>Hexapoda</taxon>
        <taxon>Insecta</taxon>
        <taxon>Pterygota</taxon>
        <taxon>Neoptera</taxon>
        <taxon>Paraneoptera</taxon>
        <taxon>Psocodea</taxon>
        <taxon>Troctomorpha</taxon>
        <taxon>Phthiraptera</taxon>
        <taxon>Amblycera</taxon>
        <taxon>Menoponidae</taxon>
        <taxon>Menopon</taxon>
    </lineage>
</organism>
<name>A0AAW2HSB8_9NEOP</name>
<comment type="caution">
    <text evidence="2">The sequence shown here is derived from an EMBL/GenBank/DDBJ whole genome shotgun (WGS) entry which is preliminary data.</text>
</comment>
<evidence type="ECO:0000313" key="2">
    <source>
        <dbReference type="EMBL" id="KAL0272381.1"/>
    </source>
</evidence>